<accession>A0A4Z2IP06</accession>
<evidence type="ECO:0000313" key="3">
    <source>
        <dbReference type="Proteomes" id="UP000314294"/>
    </source>
</evidence>
<reference evidence="2 3" key="1">
    <citation type="submission" date="2019-03" db="EMBL/GenBank/DDBJ databases">
        <title>First draft genome of Liparis tanakae, snailfish: a comprehensive survey of snailfish specific genes.</title>
        <authorList>
            <person name="Kim W."/>
            <person name="Song I."/>
            <person name="Jeong J.-H."/>
            <person name="Kim D."/>
            <person name="Kim S."/>
            <person name="Ryu S."/>
            <person name="Song J.Y."/>
            <person name="Lee S.K."/>
        </authorList>
    </citation>
    <scope>NUCLEOTIDE SEQUENCE [LARGE SCALE GENOMIC DNA]</scope>
    <source>
        <tissue evidence="2">Muscle</tissue>
    </source>
</reference>
<dbReference type="Proteomes" id="UP000314294">
    <property type="component" value="Unassembled WGS sequence"/>
</dbReference>
<comment type="caution">
    <text evidence="2">The sequence shown here is derived from an EMBL/GenBank/DDBJ whole genome shotgun (WGS) entry which is preliminary data.</text>
</comment>
<organism evidence="2 3">
    <name type="scientific">Liparis tanakae</name>
    <name type="common">Tanaka's snailfish</name>
    <dbReference type="NCBI Taxonomy" id="230148"/>
    <lineage>
        <taxon>Eukaryota</taxon>
        <taxon>Metazoa</taxon>
        <taxon>Chordata</taxon>
        <taxon>Craniata</taxon>
        <taxon>Vertebrata</taxon>
        <taxon>Euteleostomi</taxon>
        <taxon>Actinopterygii</taxon>
        <taxon>Neopterygii</taxon>
        <taxon>Teleostei</taxon>
        <taxon>Neoteleostei</taxon>
        <taxon>Acanthomorphata</taxon>
        <taxon>Eupercaria</taxon>
        <taxon>Perciformes</taxon>
        <taxon>Cottioidei</taxon>
        <taxon>Cottales</taxon>
        <taxon>Liparidae</taxon>
        <taxon>Liparis</taxon>
    </lineage>
</organism>
<protein>
    <submittedName>
        <fullName evidence="2">Uncharacterized protein</fullName>
    </submittedName>
</protein>
<gene>
    <name evidence="2" type="ORF">EYF80_010178</name>
</gene>
<feature type="region of interest" description="Disordered" evidence="1">
    <location>
        <begin position="1"/>
        <end position="61"/>
    </location>
</feature>
<evidence type="ECO:0000313" key="2">
    <source>
        <dbReference type="EMBL" id="TNN79596.1"/>
    </source>
</evidence>
<name>A0A4Z2IP06_9TELE</name>
<dbReference type="AlphaFoldDB" id="A0A4Z2IP06"/>
<proteinExistence type="predicted"/>
<keyword evidence="3" id="KW-1185">Reference proteome</keyword>
<evidence type="ECO:0000256" key="1">
    <source>
        <dbReference type="SAM" id="MobiDB-lite"/>
    </source>
</evidence>
<dbReference type="EMBL" id="SRLO01000063">
    <property type="protein sequence ID" value="TNN79596.1"/>
    <property type="molecule type" value="Genomic_DNA"/>
</dbReference>
<sequence length="129" mass="13473">MASTITGKRSCLRASEGRSHVPGGGGAPQLAGSSVALRAKPTGAGQSSRRPRLDTPGASTSSPILYSSFFFVAFLKKHAAVLNPRRLSARPDVSVRECRAKGTRFKATGADLVCGDCRTSAITRSVVLQ</sequence>